<protein>
    <submittedName>
        <fullName evidence="1">Uncharacterized protein</fullName>
    </submittedName>
</protein>
<evidence type="ECO:0000313" key="2">
    <source>
        <dbReference type="Proteomes" id="UP000759537"/>
    </source>
</evidence>
<sequence>FVTLPIGPQLQALWRHPDSVTKIRDCLRHTTILLAQHNANGVHDYNDVCCGSEYLNHVESGQISDSDMLIVLSMDGAQLYCNKVSDTWFGVATLIDLDPEIRHTKEMVLPAFVIGGPNAPKHYNSFLFPTFAHLSACQKLGLQI</sequence>
<name>A0A9P5MRW2_9AGAM</name>
<keyword evidence="2" id="KW-1185">Reference proteome</keyword>
<comment type="caution">
    <text evidence="1">The sequence shown here is derived from an EMBL/GenBank/DDBJ whole genome shotgun (WGS) entry which is preliminary data.</text>
</comment>
<dbReference type="EMBL" id="WHVB01000015">
    <property type="protein sequence ID" value="KAF8476353.1"/>
    <property type="molecule type" value="Genomic_DNA"/>
</dbReference>
<reference evidence="1" key="2">
    <citation type="journal article" date="2020" name="Nat. Commun.">
        <title>Large-scale genome sequencing of mycorrhizal fungi provides insights into the early evolution of symbiotic traits.</title>
        <authorList>
            <person name="Miyauchi S."/>
            <person name="Kiss E."/>
            <person name="Kuo A."/>
            <person name="Drula E."/>
            <person name="Kohler A."/>
            <person name="Sanchez-Garcia M."/>
            <person name="Morin E."/>
            <person name="Andreopoulos B."/>
            <person name="Barry K.W."/>
            <person name="Bonito G."/>
            <person name="Buee M."/>
            <person name="Carver A."/>
            <person name="Chen C."/>
            <person name="Cichocki N."/>
            <person name="Clum A."/>
            <person name="Culley D."/>
            <person name="Crous P.W."/>
            <person name="Fauchery L."/>
            <person name="Girlanda M."/>
            <person name="Hayes R.D."/>
            <person name="Keri Z."/>
            <person name="LaButti K."/>
            <person name="Lipzen A."/>
            <person name="Lombard V."/>
            <person name="Magnuson J."/>
            <person name="Maillard F."/>
            <person name="Murat C."/>
            <person name="Nolan M."/>
            <person name="Ohm R.A."/>
            <person name="Pangilinan J."/>
            <person name="Pereira M.F."/>
            <person name="Perotto S."/>
            <person name="Peter M."/>
            <person name="Pfister S."/>
            <person name="Riley R."/>
            <person name="Sitrit Y."/>
            <person name="Stielow J.B."/>
            <person name="Szollosi G."/>
            <person name="Zifcakova L."/>
            <person name="Stursova M."/>
            <person name="Spatafora J.W."/>
            <person name="Tedersoo L."/>
            <person name="Vaario L.M."/>
            <person name="Yamada A."/>
            <person name="Yan M."/>
            <person name="Wang P."/>
            <person name="Xu J."/>
            <person name="Bruns T."/>
            <person name="Baldrian P."/>
            <person name="Vilgalys R."/>
            <person name="Dunand C."/>
            <person name="Henrissat B."/>
            <person name="Grigoriev I.V."/>
            <person name="Hibbett D."/>
            <person name="Nagy L.G."/>
            <person name="Martin F.M."/>
        </authorList>
    </citation>
    <scope>NUCLEOTIDE SEQUENCE</scope>
    <source>
        <strain evidence="1">Prilba</strain>
    </source>
</reference>
<dbReference type="AlphaFoldDB" id="A0A9P5MRW2"/>
<reference evidence="1" key="1">
    <citation type="submission" date="2019-10" db="EMBL/GenBank/DDBJ databases">
        <authorList>
            <consortium name="DOE Joint Genome Institute"/>
            <person name="Kuo A."/>
            <person name="Miyauchi S."/>
            <person name="Kiss E."/>
            <person name="Drula E."/>
            <person name="Kohler A."/>
            <person name="Sanchez-Garcia M."/>
            <person name="Andreopoulos B."/>
            <person name="Barry K.W."/>
            <person name="Bonito G."/>
            <person name="Buee M."/>
            <person name="Carver A."/>
            <person name="Chen C."/>
            <person name="Cichocki N."/>
            <person name="Clum A."/>
            <person name="Culley D."/>
            <person name="Crous P.W."/>
            <person name="Fauchery L."/>
            <person name="Girlanda M."/>
            <person name="Hayes R."/>
            <person name="Keri Z."/>
            <person name="LaButti K."/>
            <person name="Lipzen A."/>
            <person name="Lombard V."/>
            <person name="Magnuson J."/>
            <person name="Maillard F."/>
            <person name="Morin E."/>
            <person name="Murat C."/>
            <person name="Nolan M."/>
            <person name="Ohm R."/>
            <person name="Pangilinan J."/>
            <person name="Pereira M."/>
            <person name="Perotto S."/>
            <person name="Peter M."/>
            <person name="Riley R."/>
            <person name="Sitrit Y."/>
            <person name="Stielow B."/>
            <person name="Szollosi G."/>
            <person name="Zifcakova L."/>
            <person name="Stursova M."/>
            <person name="Spatafora J.W."/>
            <person name="Tedersoo L."/>
            <person name="Vaario L.-M."/>
            <person name="Yamada A."/>
            <person name="Yan M."/>
            <person name="Wang P."/>
            <person name="Xu J."/>
            <person name="Bruns T."/>
            <person name="Baldrian P."/>
            <person name="Vilgalys R."/>
            <person name="Henrissat B."/>
            <person name="Grigoriev I.V."/>
            <person name="Hibbett D."/>
            <person name="Nagy L.G."/>
            <person name="Martin F.M."/>
        </authorList>
    </citation>
    <scope>NUCLEOTIDE SEQUENCE</scope>
    <source>
        <strain evidence="1">Prilba</strain>
    </source>
</reference>
<feature type="non-terminal residue" evidence="1">
    <location>
        <position position="1"/>
    </location>
</feature>
<evidence type="ECO:0000313" key="1">
    <source>
        <dbReference type="EMBL" id="KAF8476353.1"/>
    </source>
</evidence>
<proteinExistence type="predicted"/>
<feature type="non-terminal residue" evidence="1">
    <location>
        <position position="144"/>
    </location>
</feature>
<gene>
    <name evidence="1" type="ORF">DFH94DRAFT_620734</name>
</gene>
<accession>A0A9P5MRW2</accession>
<dbReference type="OrthoDB" id="2669721at2759"/>
<organism evidence="1 2">
    <name type="scientific">Russula ochroleuca</name>
    <dbReference type="NCBI Taxonomy" id="152965"/>
    <lineage>
        <taxon>Eukaryota</taxon>
        <taxon>Fungi</taxon>
        <taxon>Dikarya</taxon>
        <taxon>Basidiomycota</taxon>
        <taxon>Agaricomycotina</taxon>
        <taxon>Agaricomycetes</taxon>
        <taxon>Russulales</taxon>
        <taxon>Russulaceae</taxon>
        <taxon>Russula</taxon>
    </lineage>
</organism>
<dbReference type="Proteomes" id="UP000759537">
    <property type="component" value="Unassembled WGS sequence"/>
</dbReference>